<evidence type="ECO:0000256" key="1">
    <source>
        <dbReference type="SAM" id="Coils"/>
    </source>
</evidence>
<proteinExistence type="predicted"/>
<gene>
    <name evidence="4" type="ORF">D3868_25955</name>
    <name evidence="3" type="ORF">SIM66_02680</name>
</gene>
<sequence>MAKKPLPIDTGSSSSIRRPAEQDVLSILRSATAGMPSLTNPQGGAVGMPAVHAAPSSPETTPSGSIEILPPESKPESVADYVAAISRLYDEAEQRFVQIGRHLIEAKARLQHGEWSKMVALLPFSHRTATMLMTAARAITNRTIAPERAPRSWANVYLLASMSDEERRLAEESNLIRPDVTRREILAFRRHVSGGGEGDGDSMADAMDSVAAEIARLLQEKARIEARLAELQGNRIAETAEADD</sequence>
<evidence type="ECO:0000313" key="4">
    <source>
        <dbReference type="EMBL" id="QCO12501.1"/>
    </source>
</evidence>
<evidence type="ECO:0000313" key="5">
    <source>
        <dbReference type="Proteomes" id="UP000298774"/>
    </source>
</evidence>
<reference evidence="4 5" key="1">
    <citation type="submission" date="2018-09" db="EMBL/GenBank/DDBJ databases">
        <title>Whole genome based analysis of evolution and adaptive divergence in Indian and Brazilian strains of Azospirillum brasilense.</title>
        <authorList>
            <person name="Singh C."/>
            <person name="Tripathi A.K."/>
        </authorList>
    </citation>
    <scope>NUCLEOTIDE SEQUENCE [LARGE SCALE GENOMIC DNA]</scope>
    <source>
        <strain evidence="4 5">MTCC4038</strain>
        <plasmid evidence="4 5">p3</plasmid>
    </source>
</reference>
<feature type="coiled-coil region" evidence="1">
    <location>
        <begin position="207"/>
        <end position="241"/>
    </location>
</feature>
<dbReference type="EMBL" id="CP032342">
    <property type="protein sequence ID" value="QCO12501.1"/>
    <property type="molecule type" value="Genomic_DNA"/>
</dbReference>
<dbReference type="Pfam" id="PF11300">
    <property type="entry name" value="DUF3102"/>
    <property type="match status" value="1"/>
</dbReference>
<dbReference type="GeneID" id="56447475"/>
<reference evidence="3 6" key="2">
    <citation type="submission" date="2023-11" db="EMBL/GenBank/DDBJ databases">
        <title>MicrobeMod: A computational toolkit for identifying prokaryotic methylation and restriction-modification with nanopore sequencing.</title>
        <authorList>
            <person name="Crits-Christoph A."/>
            <person name="Kang S.C."/>
            <person name="Lee H."/>
            <person name="Ostrov N."/>
        </authorList>
    </citation>
    <scope>NUCLEOTIDE SEQUENCE [LARGE SCALE GENOMIC DNA]</scope>
    <source>
        <strain evidence="3 6">ATCC 29145</strain>
    </source>
</reference>
<organism evidence="4 5">
    <name type="scientific">Azospirillum brasilense</name>
    <dbReference type="NCBI Taxonomy" id="192"/>
    <lineage>
        <taxon>Bacteria</taxon>
        <taxon>Pseudomonadati</taxon>
        <taxon>Pseudomonadota</taxon>
        <taxon>Alphaproteobacteria</taxon>
        <taxon>Rhodospirillales</taxon>
        <taxon>Azospirillaceae</taxon>
        <taxon>Azospirillum</taxon>
    </lineage>
</organism>
<evidence type="ECO:0000313" key="3">
    <source>
        <dbReference type="EMBL" id="MDX5950118.1"/>
    </source>
</evidence>
<dbReference type="Proteomes" id="UP000298774">
    <property type="component" value="Plasmid p3"/>
</dbReference>
<dbReference type="RefSeq" id="WP_051140814.1">
    <property type="nucleotide sequence ID" value="NZ_CP032342.1"/>
</dbReference>
<keyword evidence="6" id="KW-1185">Reference proteome</keyword>
<dbReference type="AlphaFoldDB" id="A0A4D8QSL0"/>
<keyword evidence="1" id="KW-0175">Coiled coil</keyword>
<protein>
    <submittedName>
        <fullName evidence="4">DUF3102 domain-containing protein</fullName>
    </submittedName>
</protein>
<keyword evidence="4" id="KW-0614">Plasmid</keyword>
<dbReference type="EMBL" id="JAWXYC010000001">
    <property type="protein sequence ID" value="MDX5950118.1"/>
    <property type="molecule type" value="Genomic_DNA"/>
</dbReference>
<geneLocation type="plasmid" evidence="4 5">
    <name>p3</name>
</geneLocation>
<accession>A0A4D8QSL0</accession>
<dbReference type="Proteomes" id="UP001277471">
    <property type="component" value="Unassembled WGS sequence"/>
</dbReference>
<name>A0A4D8QSL0_AZOBR</name>
<dbReference type="InterPro" id="IPR021451">
    <property type="entry name" value="DUF3102"/>
</dbReference>
<feature type="region of interest" description="Disordered" evidence="2">
    <location>
        <begin position="1"/>
        <end position="22"/>
    </location>
</feature>
<evidence type="ECO:0000313" key="6">
    <source>
        <dbReference type="Proteomes" id="UP001277471"/>
    </source>
</evidence>
<evidence type="ECO:0000256" key="2">
    <source>
        <dbReference type="SAM" id="MobiDB-lite"/>
    </source>
</evidence>